<sequence length="40" mass="4854">DDYEFLQEAEDFENEQFNMRKKKNLEIESLVNLDAEKIMS</sequence>
<proteinExistence type="predicted"/>
<keyword evidence="2" id="KW-1185">Reference proteome</keyword>
<dbReference type="AlphaFoldDB" id="A0A9N9IF96"/>
<gene>
    <name evidence="1" type="ORF">FMOSSE_LOCUS15751</name>
</gene>
<feature type="non-terminal residue" evidence="1">
    <location>
        <position position="1"/>
    </location>
</feature>
<name>A0A9N9IF96_FUNMO</name>
<comment type="caution">
    <text evidence="1">The sequence shown here is derived from an EMBL/GenBank/DDBJ whole genome shotgun (WGS) entry which is preliminary data.</text>
</comment>
<dbReference type="EMBL" id="CAJVPP010017695">
    <property type="protein sequence ID" value="CAG8733279.1"/>
    <property type="molecule type" value="Genomic_DNA"/>
</dbReference>
<feature type="non-terminal residue" evidence="1">
    <location>
        <position position="40"/>
    </location>
</feature>
<evidence type="ECO:0000313" key="1">
    <source>
        <dbReference type="EMBL" id="CAG8733279.1"/>
    </source>
</evidence>
<protein>
    <submittedName>
        <fullName evidence="1">944_t:CDS:1</fullName>
    </submittedName>
</protein>
<accession>A0A9N9IF96</accession>
<evidence type="ECO:0000313" key="2">
    <source>
        <dbReference type="Proteomes" id="UP000789375"/>
    </source>
</evidence>
<organism evidence="1 2">
    <name type="scientific">Funneliformis mosseae</name>
    <name type="common">Endomycorrhizal fungus</name>
    <name type="synonym">Glomus mosseae</name>
    <dbReference type="NCBI Taxonomy" id="27381"/>
    <lineage>
        <taxon>Eukaryota</taxon>
        <taxon>Fungi</taxon>
        <taxon>Fungi incertae sedis</taxon>
        <taxon>Mucoromycota</taxon>
        <taxon>Glomeromycotina</taxon>
        <taxon>Glomeromycetes</taxon>
        <taxon>Glomerales</taxon>
        <taxon>Glomeraceae</taxon>
        <taxon>Funneliformis</taxon>
    </lineage>
</organism>
<dbReference type="Proteomes" id="UP000789375">
    <property type="component" value="Unassembled WGS sequence"/>
</dbReference>
<reference evidence="1" key="1">
    <citation type="submission" date="2021-06" db="EMBL/GenBank/DDBJ databases">
        <authorList>
            <person name="Kallberg Y."/>
            <person name="Tangrot J."/>
            <person name="Rosling A."/>
        </authorList>
    </citation>
    <scope>NUCLEOTIDE SEQUENCE</scope>
    <source>
        <strain evidence="1">87-6 pot B 2015</strain>
    </source>
</reference>